<dbReference type="EMBL" id="CAWUHC010000028">
    <property type="protein sequence ID" value="CAK7219710.1"/>
    <property type="molecule type" value="Genomic_DNA"/>
</dbReference>
<evidence type="ECO:0000256" key="2">
    <source>
        <dbReference type="SAM" id="SignalP"/>
    </source>
</evidence>
<dbReference type="Pfam" id="PF14307">
    <property type="entry name" value="Glyco_tran_WbsX"/>
    <property type="match status" value="2"/>
</dbReference>
<keyword evidence="4" id="KW-1185">Reference proteome</keyword>
<organism evidence="3 4">
    <name type="scientific">Sporothrix bragantina</name>
    <dbReference type="NCBI Taxonomy" id="671064"/>
    <lineage>
        <taxon>Eukaryota</taxon>
        <taxon>Fungi</taxon>
        <taxon>Dikarya</taxon>
        <taxon>Ascomycota</taxon>
        <taxon>Pezizomycotina</taxon>
        <taxon>Sordariomycetes</taxon>
        <taxon>Sordariomycetidae</taxon>
        <taxon>Ophiostomatales</taxon>
        <taxon>Ophiostomataceae</taxon>
        <taxon>Sporothrix</taxon>
    </lineage>
</organism>
<accession>A0ABP0BKV5</accession>
<evidence type="ECO:0000313" key="3">
    <source>
        <dbReference type="EMBL" id="CAK7219710.1"/>
    </source>
</evidence>
<feature type="chain" id="PRO_5046295193" evidence="2">
    <location>
        <begin position="26"/>
        <end position="758"/>
    </location>
</feature>
<keyword evidence="2" id="KW-0732">Signal</keyword>
<evidence type="ECO:0000256" key="1">
    <source>
        <dbReference type="SAM" id="MobiDB-lite"/>
    </source>
</evidence>
<dbReference type="Gene3D" id="3.20.20.80">
    <property type="entry name" value="Glycosidases"/>
    <property type="match status" value="1"/>
</dbReference>
<evidence type="ECO:0000313" key="4">
    <source>
        <dbReference type="Proteomes" id="UP001642406"/>
    </source>
</evidence>
<dbReference type="Proteomes" id="UP001642406">
    <property type="component" value="Unassembled WGS sequence"/>
</dbReference>
<proteinExistence type="predicted"/>
<name>A0ABP0BKV5_9PEZI</name>
<comment type="caution">
    <text evidence="3">The sequence shown here is derived from an EMBL/GenBank/DDBJ whole genome shotgun (WGS) entry which is preliminary data.</text>
</comment>
<feature type="signal peptide" evidence="2">
    <location>
        <begin position="1"/>
        <end position="25"/>
    </location>
</feature>
<feature type="region of interest" description="Disordered" evidence="1">
    <location>
        <begin position="37"/>
        <end position="60"/>
    </location>
</feature>
<dbReference type="PANTHER" id="PTHR41244">
    <property type="entry name" value="RHAMNAN SYNTHESIS F"/>
    <property type="match status" value="1"/>
</dbReference>
<gene>
    <name evidence="3" type="ORF">SBRCBS47491_003940</name>
</gene>
<sequence length="758" mass="85672">MFLNTSRRWHFGAVALLVLIWTVSLFHQKIVPEGMRPWRTSSSGSMSQPPPSSSNHHDSHVAVMPANDDFEYSIKPIAYVFPQFHPIPENDKNWGVNFTDWDNVKKVTHNNFGLETLRPTEEIGFYNLLDYSVRERYGKLIRDMGFYGIAYHHYWFHHPTMEKVPTAILEDGQPDVPFVLSWANEPWTATWDGQPHSKVLQEQDYGDLEHWRVHFDWLLPFFKHPLYIKVKGRPQFMIYNPGGLGQMGVSMFAAFRRWAEEAGLPGLDIIETRVQPESANNRGLSDAMSEFLFRSGSGLDGTEWPSTNRVSKVYHRGASVTWDNTPRYRARGSANIFAHPALWKIQVLEIMRRMKLEPNPHGEENFLFVNALNEWGEGNVLEPSIQWADGFSRAARDAVDIEKVKLPWRDQKIDAGLKVSYDISKAAEAGTPIDVCVLVPLRTAAARFSEPDTVSELFDSLIAQTNPNWRAVAFRAAHAAAENRYCERHVYDTFDPRITYSKDTVTSEVLDQDKDSNSSLHSTQWMLNHLDELYPTCASARYLLVAREDSTYDPLAFDLVKTGGSAALANNPDIVGLRYMTPRTLDTTLNKPSGPEAQERYCTRLDDGSADICAAAQPETPAADLILGATLLNMAKVKPLAVNSNLFAGADSSATPDQAILEKLHKENGFSWVTSTHDHSSCDLVGGHTYKSCGRTGRIWLDMPSSQTTYTSNCMSLHTITKAYGWMVEQWDMETWRTNPFCLRVSKAKYAEMFPANA</sequence>
<reference evidence="3 4" key="1">
    <citation type="submission" date="2024-01" db="EMBL/GenBank/DDBJ databases">
        <authorList>
            <person name="Allen C."/>
            <person name="Tagirdzhanova G."/>
        </authorList>
    </citation>
    <scope>NUCLEOTIDE SEQUENCE [LARGE SCALE GENOMIC DNA]</scope>
</reference>
<dbReference type="PANTHER" id="PTHR41244:SF1">
    <property type="entry name" value="GLYCOSYLTRANSFERASE"/>
    <property type="match status" value="1"/>
</dbReference>
<dbReference type="InterPro" id="IPR032719">
    <property type="entry name" value="WbsX"/>
</dbReference>
<protein>
    <submittedName>
        <fullName evidence="3">Uncharacterized protein</fullName>
    </submittedName>
</protein>